<evidence type="ECO:0000313" key="2">
    <source>
        <dbReference type="EMBL" id="SFE92225.1"/>
    </source>
</evidence>
<dbReference type="InterPro" id="IPR029787">
    <property type="entry name" value="Nucleotide_cyclase"/>
</dbReference>
<dbReference type="GO" id="GO:0052621">
    <property type="term" value="F:diguanylate cyclase activity"/>
    <property type="evidence" value="ECO:0007669"/>
    <property type="project" value="TreeGrafter"/>
</dbReference>
<protein>
    <submittedName>
        <fullName evidence="2">Diguanylate cyclase (GGDEF) domain-containing protein</fullName>
    </submittedName>
</protein>
<name>A0A1I2EH94_9ACTN</name>
<dbReference type="Gene3D" id="3.30.70.270">
    <property type="match status" value="1"/>
</dbReference>
<dbReference type="SUPFAM" id="SSF48452">
    <property type="entry name" value="TPR-like"/>
    <property type="match status" value="1"/>
</dbReference>
<evidence type="ECO:0000259" key="1">
    <source>
        <dbReference type="PROSITE" id="PS50887"/>
    </source>
</evidence>
<proteinExistence type="predicted"/>
<dbReference type="Proteomes" id="UP000199645">
    <property type="component" value="Unassembled WGS sequence"/>
</dbReference>
<dbReference type="InterPro" id="IPR043128">
    <property type="entry name" value="Rev_trsase/Diguanyl_cyclase"/>
</dbReference>
<dbReference type="InterPro" id="IPR050469">
    <property type="entry name" value="Diguanylate_Cyclase"/>
</dbReference>
<dbReference type="EMBL" id="FONV01000004">
    <property type="protein sequence ID" value="SFE92225.1"/>
    <property type="molecule type" value="Genomic_DNA"/>
</dbReference>
<dbReference type="FunFam" id="3.30.70.270:FF:000001">
    <property type="entry name" value="Diguanylate cyclase domain protein"/>
    <property type="match status" value="1"/>
</dbReference>
<sequence length="509" mass="54993">MTADVAVRDLTADVTRLESSSSIDELVTVRQRATELRGLAVAAGDDEAVRRCDLIIADVLVREGHLGPGGHSARGALEWAEERGNLYVQARAHRVLSNFYRLLGDFSESLAHGVQAVSTLPAGAAPGVRARHLLMLGCSLDDNGSYDESDVRYREVLRISGDTGDDGLTLRALNNLAYNAYERGDEPTATALAARMREVAARGRGLAAKELDTIARVEMMAGRFAALEETLAGVLDGTVVDPDGDGLAECLLTLAEARRLNGHPEAAQIALDRTAELCERSGLARAAVQMRREQAALFAATDRFRDAYEELLRYQQSLSTLQNAERETRARAMQAVFEADEARQAIEQFRELANRDALTGLYNRRYVDERLPSLLDRDRPLSVAIVDLDHFKQINDSLSHAIGDAVLQQLGTLLEQAVTGAGAAARLGGEEFLLILPGYDAAGAARFCEDVARAIREFPWRPITGDHPVTASIGVAAAPAGPTTVPPLLAAADHNLYIAKRAGRDRVVA</sequence>
<accession>A0A1I2EH94</accession>
<evidence type="ECO:0000313" key="3">
    <source>
        <dbReference type="Proteomes" id="UP000199645"/>
    </source>
</evidence>
<gene>
    <name evidence="2" type="ORF">SAMN05421541_104468</name>
</gene>
<dbReference type="NCBIfam" id="TIGR00254">
    <property type="entry name" value="GGDEF"/>
    <property type="match status" value="1"/>
</dbReference>
<dbReference type="OrthoDB" id="23692at2"/>
<dbReference type="AlphaFoldDB" id="A0A1I2EH94"/>
<dbReference type="PROSITE" id="PS50887">
    <property type="entry name" value="GGDEF"/>
    <property type="match status" value="1"/>
</dbReference>
<dbReference type="GO" id="GO:0043709">
    <property type="term" value="P:cell adhesion involved in single-species biofilm formation"/>
    <property type="evidence" value="ECO:0007669"/>
    <property type="project" value="TreeGrafter"/>
</dbReference>
<dbReference type="Gene3D" id="1.25.40.10">
    <property type="entry name" value="Tetratricopeptide repeat domain"/>
    <property type="match status" value="1"/>
</dbReference>
<dbReference type="SUPFAM" id="SSF55073">
    <property type="entry name" value="Nucleotide cyclase"/>
    <property type="match status" value="1"/>
</dbReference>
<dbReference type="RefSeq" id="WP_143133721.1">
    <property type="nucleotide sequence ID" value="NZ_BOMT01000028.1"/>
</dbReference>
<organism evidence="2 3">
    <name type="scientific">Actinoplanes philippinensis</name>
    <dbReference type="NCBI Taxonomy" id="35752"/>
    <lineage>
        <taxon>Bacteria</taxon>
        <taxon>Bacillati</taxon>
        <taxon>Actinomycetota</taxon>
        <taxon>Actinomycetes</taxon>
        <taxon>Micromonosporales</taxon>
        <taxon>Micromonosporaceae</taxon>
        <taxon>Actinoplanes</taxon>
    </lineage>
</organism>
<dbReference type="PANTHER" id="PTHR45138:SF9">
    <property type="entry name" value="DIGUANYLATE CYCLASE DGCM-RELATED"/>
    <property type="match status" value="1"/>
</dbReference>
<dbReference type="InterPro" id="IPR011990">
    <property type="entry name" value="TPR-like_helical_dom_sf"/>
</dbReference>
<dbReference type="InterPro" id="IPR000160">
    <property type="entry name" value="GGDEF_dom"/>
</dbReference>
<dbReference type="Pfam" id="PF00990">
    <property type="entry name" value="GGDEF"/>
    <property type="match status" value="1"/>
</dbReference>
<feature type="domain" description="GGDEF" evidence="1">
    <location>
        <begin position="379"/>
        <end position="509"/>
    </location>
</feature>
<keyword evidence="3" id="KW-1185">Reference proteome</keyword>
<dbReference type="SMART" id="SM00267">
    <property type="entry name" value="GGDEF"/>
    <property type="match status" value="1"/>
</dbReference>
<dbReference type="STRING" id="35752.SAMN05421541_104468"/>
<dbReference type="GO" id="GO:1902201">
    <property type="term" value="P:negative regulation of bacterial-type flagellum-dependent cell motility"/>
    <property type="evidence" value="ECO:0007669"/>
    <property type="project" value="TreeGrafter"/>
</dbReference>
<dbReference type="CDD" id="cd01949">
    <property type="entry name" value="GGDEF"/>
    <property type="match status" value="1"/>
</dbReference>
<reference evidence="2 3" key="1">
    <citation type="submission" date="2016-10" db="EMBL/GenBank/DDBJ databases">
        <authorList>
            <person name="de Groot N.N."/>
        </authorList>
    </citation>
    <scope>NUCLEOTIDE SEQUENCE [LARGE SCALE GENOMIC DNA]</scope>
    <source>
        <strain evidence="2 3">DSM 43019</strain>
    </source>
</reference>
<dbReference type="GO" id="GO:0005886">
    <property type="term" value="C:plasma membrane"/>
    <property type="evidence" value="ECO:0007669"/>
    <property type="project" value="TreeGrafter"/>
</dbReference>
<dbReference type="PANTHER" id="PTHR45138">
    <property type="entry name" value="REGULATORY COMPONENTS OF SENSORY TRANSDUCTION SYSTEM"/>
    <property type="match status" value="1"/>
</dbReference>